<name>A0A371C1T8_YARLL</name>
<sequence length="134" mass="14708">MRPSQRNFTLISNTSFTCENDGSLSNGISPLSISLSVARAQWLWLNAPAAAHAVLRNSHKARIALTLFSRHNHSFSAHGGQPDTKVTDLKTLGLGRSVARTRLMRLSVIAFLTDIWDSVISPHCPVTTQTDDKQ</sequence>
<gene>
    <name evidence="1" type="ORF">B0I71DRAFT_148252</name>
</gene>
<protein>
    <submittedName>
        <fullName evidence="1">Uncharacterized protein</fullName>
    </submittedName>
</protein>
<accession>A0A371C1T8</accession>
<dbReference type="VEuPathDB" id="FungiDB:YALI1_A06311g"/>
<dbReference type="AlphaFoldDB" id="A0A371C1T8"/>
<evidence type="ECO:0000313" key="1">
    <source>
        <dbReference type="EMBL" id="RDW24303.1"/>
    </source>
</evidence>
<dbReference type="VEuPathDB" id="FungiDB:YALI0_A06633g"/>
<reference evidence="1 2" key="1">
    <citation type="submission" date="2018-07" db="EMBL/GenBank/DDBJ databases">
        <title>Draft Genome Assemblies for Five Robust Yarrowia lipolytica Strains Exhibiting High Lipid Production and Pentose Sugar Utilization and Sugar Alcohol Secretion from Undetoxified Lignocellulosic Biomass Hydrolysates.</title>
        <authorList>
            <consortium name="DOE Joint Genome Institute"/>
            <person name="Walker C."/>
            <person name="Ryu S."/>
            <person name="Na H."/>
            <person name="Zane M."/>
            <person name="LaButti K."/>
            <person name="Lipzen A."/>
            <person name="Haridas S."/>
            <person name="Barry K."/>
            <person name="Grigoriev I.V."/>
            <person name="Quarterman J."/>
            <person name="Slininger P."/>
            <person name="Dien B."/>
            <person name="Trinh C.T."/>
        </authorList>
    </citation>
    <scope>NUCLEOTIDE SEQUENCE [LARGE SCALE GENOMIC DNA]</scope>
    <source>
        <strain evidence="1 2">YB392</strain>
    </source>
</reference>
<evidence type="ECO:0000313" key="2">
    <source>
        <dbReference type="Proteomes" id="UP000256601"/>
    </source>
</evidence>
<organism evidence="1 2">
    <name type="scientific">Yarrowia lipolytica</name>
    <name type="common">Candida lipolytica</name>
    <dbReference type="NCBI Taxonomy" id="4952"/>
    <lineage>
        <taxon>Eukaryota</taxon>
        <taxon>Fungi</taxon>
        <taxon>Dikarya</taxon>
        <taxon>Ascomycota</taxon>
        <taxon>Saccharomycotina</taxon>
        <taxon>Dipodascomycetes</taxon>
        <taxon>Dipodascales</taxon>
        <taxon>Dipodascales incertae sedis</taxon>
        <taxon>Yarrowia</taxon>
    </lineage>
</organism>
<dbReference type="Proteomes" id="UP000256601">
    <property type="component" value="Unassembled WGS sequence"/>
</dbReference>
<proteinExistence type="predicted"/>
<dbReference type="EMBL" id="KZ859039">
    <property type="protein sequence ID" value="RDW24303.1"/>
    <property type="molecule type" value="Genomic_DNA"/>
</dbReference>